<reference evidence="3" key="1">
    <citation type="submission" date="2023-07" db="EMBL/GenBank/DDBJ databases">
        <title>30 novel species of actinomycetes from the DSMZ collection.</title>
        <authorList>
            <person name="Nouioui I."/>
        </authorList>
    </citation>
    <scope>NUCLEOTIDE SEQUENCE [LARGE SCALE GENOMIC DNA]</scope>
    <source>
        <strain evidence="3">DSM 44917</strain>
    </source>
</reference>
<gene>
    <name evidence="2" type="ORF">RM780_24435</name>
</gene>
<organism evidence="2 3">
    <name type="scientific">Streptomyces boetiae</name>
    <dbReference type="NCBI Taxonomy" id="3075541"/>
    <lineage>
        <taxon>Bacteria</taxon>
        <taxon>Bacillati</taxon>
        <taxon>Actinomycetota</taxon>
        <taxon>Actinomycetes</taxon>
        <taxon>Kitasatosporales</taxon>
        <taxon>Streptomycetaceae</taxon>
        <taxon>Streptomyces</taxon>
    </lineage>
</organism>
<evidence type="ECO:0000313" key="2">
    <source>
        <dbReference type="EMBL" id="MDT0310078.1"/>
    </source>
</evidence>
<dbReference type="Proteomes" id="UP001183388">
    <property type="component" value="Unassembled WGS sequence"/>
</dbReference>
<dbReference type="EMBL" id="JAVREN010000055">
    <property type="protein sequence ID" value="MDT0310078.1"/>
    <property type="molecule type" value="Genomic_DNA"/>
</dbReference>
<dbReference type="RefSeq" id="WP_311633051.1">
    <property type="nucleotide sequence ID" value="NZ_JAVREN010000055.1"/>
</dbReference>
<keyword evidence="3" id="KW-1185">Reference proteome</keyword>
<proteinExistence type="predicted"/>
<feature type="region of interest" description="Disordered" evidence="1">
    <location>
        <begin position="133"/>
        <end position="153"/>
    </location>
</feature>
<sequence length="241" mass="23822">MGADPLLRAVRRQLGLGRLLPLGAPADGAWLAESAARPVLRRAVAAVPGARPEGLRLALADPEAAPGPVVPPPPSGLPPGPLRIEAGFAAGVERPFPECAAEVRAALAASAGERLGLVVAAIDLKVTGLLSGDGAGPTPDEDEGEEASGAAVAPDSGPAAVIAAAVLAAPGVRGLSGALGGRHRAVVVEEPEDAGQRPLIRLQLIADAEPRTLEVARNAARAAVEAAGPARVSVLITGIAG</sequence>
<name>A0ABU2LFR6_9ACTN</name>
<accession>A0ABU2LFR6</accession>
<evidence type="ECO:0000256" key="1">
    <source>
        <dbReference type="SAM" id="MobiDB-lite"/>
    </source>
</evidence>
<comment type="caution">
    <text evidence="2">The sequence shown here is derived from an EMBL/GenBank/DDBJ whole genome shotgun (WGS) entry which is preliminary data.</text>
</comment>
<evidence type="ECO:0000313" key="3">
    <source>
        <dbReference type="Proteomes" id="UP001183388"/>
    </source>
</evidence>
<protein>
    <submittedName>
        <fullName evidence="2">Nucleopolyhedrovirus P10 family protein</fullName>
    </submittedName>
</protein>